<evidence type="ECO:0000256" key="10">
    <source>
        <dbReference type="ARBA" id="ARBA00023136"/>
    </source>
</evidence>
<keyword evidence="9" id="KW-0186">Copper</keyword>
<comment type="function">
    <text evidence="11">Subunits I and II form the functional core of the enzyme complex. Electrons originating in cytochrome c are transferred via heme a and Cu(A) to the binuclear center formed by heme a3 and Cu(B).</text>
</comment>
<comment type="subcellular location">
    <subcellularLocation>
        <location evidence="1">Membrane</location>
        <topology evidence="1">Multi-pass membrane protein</topology>
    </subcellularLocation>
</comment>
<evidence type="ECO:0000256" key="13">
    <source>
        <dbReference type="ARBA" id="ARBA00047816"/>
    </source>
</evidence>
<keyword evidence="16" id="KW-0560">Oxidoreductase</keyword>
<feature type="transmembrane region" description="Helical" evidence="14">
    <location>
        <begin position="82"/>
        <end position="111"/>
    </location>
</feature>
<evidence type="ECO:0000256" key="6">
    <source>
        <dbReference type="ARBA" id="ARBA00022723"/>
    </source>
</evidence>
<dbReference type="GO" id="GO:0004129">
    <property type="term" value="F:cytochrome-c oxidase activity"/>
    <property type="evidence" value="ECO:0007669"/>
    <property type="project" value="UniProtKB-EC"/>
</dbReference>
<dbReference type="NCBIfam" id="TIGR02866">
    <property type="entry name" value="CoxB"/>
    <property type="match status" value="1"/>
</dbReference>
<keyword evidence="3" id="KW-0813">Transport</keyword>
<dbReference type="PANTHER" id="PTHR22888">
    <property type="entry name" value="CYTOCHROME C OXIDASE, SUBUNIT II"/>
    <property type="match status" value="1"/>
</dbReference>
<keyword evidence="17" id="KW-1185">Reference proteome</keyword>
<feature type="transmembrane region" description="Helical" evidence="14">
    <location>
        <begin position="123"/>
        <end position="146"/>
    </location>
</feature>
<dbReference type="GO" id="GO:0042773">
    <property type="term" value="P:ATP synthesis coupled electron transport"/>
    <property type="evidence" value="ECO:0007669"/>
    <property type="project" value="TreeGrafter"/>
</dbReference>
<keyword evidence="7" id="KW-0249">Electron transport</keyword>
<dbReference type="KEGG" id="abaw:D5400_06720"/>
<dbReference type="EMBL" id="CP032509">
    <property type="protein sequence ID" value="AZN73631.1"/>
    <property type="molecule type" value="Genomic_DNA"/>
</dbReference>
<gene>
    <name evidence="16" type="primary">coxB</name>
    <name evidence="16" type="ORF">D5400_06720</name>
</gene>
<dbReference type="SUPFAM" id="SSF49503">
    <property type="entry name" value="Cupredoxins"/>
    <property type="match status" value="1"/>
</dbReference>
<evidence type="ECO:0000256" key="3">
    <source>
        <dbReference type="ARBA" id="ARBA00022448"/>
    </source>
</evidence>
<comment type="catalytic activity">
    <reaction evidence="13">
        <text>4 Fe(II)-[cytochrome c] + O2 + 8 H(+)(in) = 4 Fe(III)-[cytochrome c] + 2 H2O + 4 H(+)(out)</text>
        <dbReference type="Rhea" id="RHEA:11436"/>
        <dbReference type="Rhea" id="RHEA-COMP:10350"/>
        <dbReference type="Rhea" id="RHEA-COMP:14399"/>
        <dbReference type="ChEBI" id="CHEBI:15377"/>
        <dbReference type="ChEBI" id="CHEBI:15378"/>
        <dbReference type="ChEBI" id="CHEBI:15379"/>
        <dbReference type="ChEBI" id="CHEBI:29033"/>
        <dbReference type="ChEBI" id="CHEBI:29034"/>
        <dbReference type="EC" id="7.1.1.9"/>
    </reaction>
</comment>
<dbReference type="GO" id="GO:0005507">
    <property type="term" value="F:copper ion binding"/>
    <property type="evidence" value="ECO:0007669"/>
    <property type="project" value="InterPro"/>
</dbReference>
<dbReference type="AlphaFoldDB" id="A0A3S9B9W9"/>
<evidence type="ECO:0000256" key="12">
    <source>
        <dbReference type="ARBA" id="ARBA00031399"/>
    </source>
</evidence>
<evidence type="ECO:0000256" key="1">
    <source>
        <dbReference type="ARBA" id="ARBA00004141"/>
    </source>
</evidence>
<feature type="domain" description="Cytochrome oxidase subunit II copper A binding" evidence="15">
    <location>
        <begin position="157"/>
        <end position="271"/>
    </location>
</feature>
<comment type="similarity">
    <text evidence="2">Belongs to the cytochrome c oxidase subunit 2 family.</text>
</comment>
<dbReference type="Pfam" id="PF00116">
    <property type="entry name" value="COX2"/>
    <property type="match status" value="1"/>
</dbReference>
<dbReference type="InterPro" id="IPR008972">
    <property type="entry name" value="Cupredoxin"/>
</dbReference>
<evidence type="ECO:0000256" key="7">
    <source>
        <dbReference type="ARBA" id="ARBA00022982"/>
    </source>
</evidence>
<dbReference type="OrthoDB" id="9781261at2"/>
<reference evidence="16 17" key="1">
    <citation type="submission" date="2018-09" db="EMBL/GenBank/DDBJ databases">
        <title>Marinorhizobium profundi gen. nov., sp. nov., isolated from a deep-sea sediment sample from the New Britain Trench and proposal of Marinorhizobiaceae fam. nov. in the order Rhizobiales of the class Alphaproteobacteria.</title>
        <authorList>
            <person name="Cao J."/>
        </authorList>
    </citation>
    <scope>NUCLEOTIDE SEQUENCE [LARGE SCALE GENOMIC DNA]</scope>
    <source>
        <strain evidence="16 17">WS11</strain>
    </source>
</reference>
<evidence type="ECO:0000313" key="17">
    <source>
        <dbReference type="Proteomes" id="UP000268192"/>
    </source>
</evidence>
<dbReference type="PANTHER" id="PTHR22888:SF9">
    <property type="entry name" value="CYTOCHROME C OXIDASE SUBUNIT 2"/>
    <property type="match status" value="1"/>
</dbReference>
<evidence type="ECO:0000256" key="4">
    <source>
        <dbReference type="ARBA" id="ARBA00022660"/>
    </source>
</evidence>
<dbReference type="InterPro" id="IPR002429">
    <property type="entry name" value="CcO_II-like_C"/>
</dbReference>
<dbReference type="InterPro" id="IPR014222">
    <property type="entry name" value="Cyt_c_oxidase_su2"/>
</dbReference>
<protein>
    <recommendedName>
        <fullName evidence="12">Cytochrome aa3 subunit 2</fullName>
    </recommendedName>
</protein>
<dbReference type="InterPro" id="IPR045187">
    <property type="entry name" value="CcO_II"/>
</dbReference>
<evidence type="ECO:0000256" key="5">
    <source>
        <dbReference type="ARBA" id="ARBA00022692"/>
    </source>
</evidence>
<keyword evidence="6" id="KW-0479">Metal-binding</keyword>
<feature type="transmembrane region" description="Helical" evidence="14">
    <location>
        <begin position="49"/>
        <end position="70"/>
    </location>
</feature>
<dbReference type="GO" id="GO:0016020">
    <property type="term" value="C:membrane"/>
    <property type="evidence" value="ECO:0007669"/>
    <property type="project" value="UniProtKB-SubCell"/>
</dbReference>
<evidence type="ECO:0000256" key="14">
    <source>
        <dbReference type="SAM" id="Phobius"/>
    </source>
</evidence>
<organism evidence="16 17">
    <name type="scientific">Georhizobium profundi</name>
    <dbReference type="NCBI Taxonomy" id="2341112"/>
    <lineage>
        <taxon>Bacteria</taxon>
        <taxon>Pseudomonadati</taxon>
        <taxon>Pseudomonadota</taxon>
        <taxon>Alphaproteobacteria</taxon>
        <taxon>Hyphomicrobiales</taxon>
        <taxon>Rhizobiaceae</taxon>
        <taxon>Georhizobium</taxon>
    </lineage>
</organism>
<keyword evidence="5 14" id="KW-0812">Transmembrane</keyword>
<dbReference type="CDD" id="cd04213">
    <property type="entry name" value="CuRO_CcO_Caa3_II"/>
    <property type="match status" value="1"/>
</dbReference>
<dbReference type="PROSITE" id="PS50857">
    <property type="entry name" value="COX2_CUA"/>
    <property type="match status" value="1"/>
</dbReference>
<proteinExistence type="inferred from homology"/>
<evidence type="ECO:0000256" key="9">
    <source>
        <dbReference type="ARBA" id="ARBA00023008"/>
    </source>
</evidence>
<dbReference type="InterPro" id="IPR001505">
    <property type="entry name" value="Copper_CuA"/>
</dbReference>
<dbReference type="Proteomes" id="UP000268192">
    <property type="component" value="Chromosome"/>
</dbReference>
<evidence type="ECO:0000256" key="2">
    <source>
        <dbReference type="ARBA" id="ARBA00007866"/>
    </source>
</evidence>
<evidence type="ECO:0000256" key="11">
    <source>
        <dbReference type="ARBA" id="ARBA00024688"/>
    </source>
</evidence>
<sequence>MDRVTGNGDGGIDLAFGDLLDHRAFEIFRFAHSITPLGSRRAPLPARNLWIKATFLAAGGATLAGCAGPLSTLDPAGPSAGAIANLFYVMFAGSVILFVLTIGLLLATLLKPGFGKSLSPRRWIVWGGLAMPIVVLTALVIFALAMGERLIASPLASAPERVEARASQWAWTFSYPDREGAAETISVLHIPAGEPVDIVITAEDVIHSFWVPRLGGKLDAIPGHENVLRLLADRPGTYAGVCAEFCGVGHTNMDFTVEAHEPEDYVATVSGAATEASQ</sequence>
<evidence type="ECO:0000256" key="8">
    <source>
        <dbReference type="ARBA" id="ARBA00022989"/>
    </source>
</evidence>
<dbReference type="GO" id="GO:0016491">
    <property type="term" value="F:oxidoreductase activity"/>
    <property type="evidence" value="ECO:0007669"/>
    <property type="project" value="UniProtKB-KW"/>
</dbReference>
<accession>A0A3S9B9W9</accession>
<dbReference type="Gene3D" id="2.60.40.420">
    <property type="entry name" value="Cupredoxins - blue copper proteins"/>
    <property type="match status" value="1"/>
</dbReference>
<name>A0A3S9B9W9_9HYPH</name>
<keyword evidence="8 14" id="KW-1133">Transmembrane helix</keyword>
<dbReference type="PROSITE" id="PS00078">
    <property type="entry name" value="COX2"/>
    <property type="match status" value="1"/>
</dbReference>
<dbReference type="InterPro" id="IPR034236">
    <property type="entry name" value="CuRO_CcO_Caa3_II"/>
</dbReference>
<keyword evidence="10 14" id="KW-0472">Membrane</keyword>
<evidence type="ECO:0000313" key="16">
    <source>
        <dbReference type="EMBL" id="AZN73631.1"/>
    </source>
</evidence>
<evidence type="ECO:0000259" key="15">
    <source>
        <dbReference type="PROSITE" id="PS50857"/>
    </source>
</evidence>
<keyword evidence="4" id="KW-0679">Respiratory chain</keyword>